<dbReference type="PROSITE" id="PS51891">
    <property type="entry name" value="CENP_V_GFA"/>
    <property type="match status" value="1"/>
</dbReference>
<dbReference type="VEuPathDB" id="AmoebaDB:DICPUDRAFT_89547"/>
<dbReference type="PANTHER" id="PTHR28620">
    <property type="entry name" value="CENTROMERE PROTEIN V"/>
    <property type="match status" value="1"/>
</dbReference>
<protein>
    <recommendedName>
        <fullName evidence="4">CENP-V/GFA domain-containing protein</fullName>
    </recommendedName>
</protein>
<proteinExistence type="inferred from homology"/>
<dbReference type="InParanoid" id="F0ZWI7"/>
<organism evidence="5 6">
    <name type="scientific">Dictyostelium purpureum</name>
    <name type="common">Slime mold</name>
    <dbReference type="NCBI Taxonomy" id="5786"/>
    <lineage>
        <taxon>Eukaryota</taxon>
        <taxon>Amoebozoa</taxon>
        <taxon>Evosea</taxon>
        <taxon>Eumycetozoa</taxon>
        <taxon>Dictyostelia</taxon>
        <taxon>Dictyosteliales</taxon>
        <taxon>Dictyosteliaceae</taxon>
        <taxon>Dictyostelium</taxon>
    </lineage>
</organism>
<dbReference type="GO" id="GO:0046872">
    <property type="term" value="F:metal ion binding"/>
    <property type="evidence" value="ECO:0007669"/>
    <property type="project" value="UniProtKB-KW"/>
</dbReference>
<accession>F0ZWI7</accession>
<keyword evidence="3" id="KW-0862">Zinc</keyword>
<evidence type="ECO:0000259" key="4">
    <source>
        <dbReference type="PROSITE" id="PS51891"/>
    </source>
</evidence>
<dbReference type="KEGG" id="dpp:DICPUDRAFT_89547"/>
<dbReference type="OrthoDB" id="2993351at2759"/>
<dbReference type="EMBL" id="GL871237">
    <property type="protein sequence ID" value="EGC31691.1"/>
    <property type="molecule type" value="Genomic_DNA"/>
</dbReference>
<sequence>MENNKIKEKLVLHGACHCKKVKYTCSLNVSNILDIISYKCNCSICSVYRFWEILIKEKDMVEIKKESLKEYKFEPFNHIHYFCSECGTHPFGFSKIGVEETDNEPFYFINVPTIIGLTPEILEGLNKKVRYLDGESDNFKHEPSFKSYL</sequence>
<reference evidence="6" key="1">
    <citation type="journal article" date="2011" name="Genome Biol.">
        <title>Comparative genomics of the social amoebae Dictyostelium discoideum and Dictyostelium purpureum.</title>
        <authorList>
            <consortium name="US DOE Joint Genome Institute (JGI-PGF)"/>
            <person name="Sucgang R."/>
            <person name="Kuo A."/>
            <person name="Tian X."/>
            <person name="Salerno W."/>
            <person name="Parikh A."/>
            <person name="Feasley C.L."/>
            <person name="Dalin E."/>
            <person name="Tu H."/>
            <person name="Huang E."/>
            <person name="Barry K."/>
            <person name="Lindquist E."/>
            <person name="Shapiro H."/>
            <person name="Bruce D."/>
            <person name="Schmutz J."/>
            <person name="Salamov A."/>
            <person name="Fey P."/>
            <person name="Gaudet P."/>
            <person name="Anjard C."/>
            <person name="Babu M.M."/>
            <person name="Basu S."/>
            <person name="Bushmanova Y."/>
            <person name="van der Wel H."/>
            <person name="Katoh-Kurasawa M."/>
            <person name="Dinh C."/>
            <person name="Coutinho P.M."/>
            <person name="Saito T."/>
            <person name="Elias M."/>
            <person name="Schaap P."/>
            <person name="Kay R.R."/>
            <person name="Henrissat B."/>
            <person name="Eichinger L."/>
            <person name="Rivero F."/>
            <person name="Putnam N.H."/>
            <person name="West C.M."/>
            <person name="Loomis W.F."/>
            <person name="Chisholm R.L."/>
            <person name="Shaulsky G."/>
            <person name="Strassmann J.E."/>
            <person name="Queller D.C."/>
            <person name="Kuspa A."/>
            <person name="Grigoriev I.V."/>
        </authorList>
    </citation>
    <scope>NUCLEOTIDE SEQUENCE [LARGE SCALE GENOMIC DNA]</scope>
    <source>
        <strain evidence="6">QSDP1</strain>
    </source>
</reference>
<dbReference type="OMA" id="ECGTHPF"/>
<dbReference type="Proteomes" id="UP000001064">
    <property type="component" value="Unassembled WGS sequence"/>
</dbReference>
<dbReference type="Gene3D" id="2.170.150.70">
    <property type="match status" value="1"/>
</dbReference>
<dbReference type="STRING" id="5786.F0ZWI7"/>
<dbReference type="InterPro" id="IPR006913">
    <property type="entry name" value="CENP-V/GFA"/>
</dbReference>
<dbReference type="AlphaFoldDB" id="F0ZWI7"/>
<feature type="domain" description="CENP-V/GFA" evidence="4">
    <location>
        <begin position="12"/>
        <end position="138"/>
    </location>
</feature>
<evidence type="ECO:0000256" key="2">
    <source>
        <dbReference type="ARBA" id="ARBA00022723"/>
    </source>
</evidence>
<dbReference type="RefSeq" id="XP_003291789.1">
    <property type="nucleotide sequence ID" value="XM_003291741.1"/>
</dbReference>
<keyword evidence="6" id="KW-1185">Reference proteome</keyword>
<dbReference type="GO" id="GO:0016846">
    <property type="term" value="F:carbon-sulfur lyase activity"/>
    <property type="evidence" value="ECO:0007669"/>
    <property type="project" value="InterPro"/>
</dbReference>
<comment type="similarity">
    <text evidence="1">Belongs to the Gfa family.</text>
</comment>
<evidence type="ECO:0000256" key="3">
    <source>
        <dbReference type="ARBA" id="ARBA00022833"/>
    </source>
</evidence>
<dbReference type="GeneID" id="10505528"/>
<name>F0ZWI7_DICPU</name>
<evidence type="ECO:0000256" key="1">
    <source>
        <dbReference type="ARBA" id="ARBA00005495"/>
    </source>
</evidence>
<dbReference type="SUPFAM" id="SSF51316">
    <property type="entry name" value="Mss4-like"/>
    <property type="match status" value="1"/>
</dbReference>
<dbReference type="PANTHER" id="PTHR28620:SF5">
    <property type="entry name" value="GLUTATHIONE-DEPENDENT FORMALDEHYDE-ACTIVATING, GFA FAMILY PROTEIN"/>
    <property type="match status" value="1"/>
</dbReference>
<gene>
    <name evidence="5" type="ORF">DICPUDRAFT_89547</name>
</gene>
<dbReference type="InterPro" id="IPR011057">
    <property type="entry name" value="Mss4-like_sf"/>
</dbReference>
<evidence type="ECO:0000313" key="6">
    <source>
        <dbReference type="Proteomes" id="UP000001064"/>
    </source>
</evidence>
<dbReference type="eggNOG" id="ENOG502RI3Y">
    <property type="taxonomic scope" value="Eukaryota"/>
</dbReference>
<evidence type="ECO:0000313" key="5">
    <source>
        <dbReference type="EMBL" id="EGC31691.1"/>
    </source>
</evidence>
<dbReference type="InterPro" id="IPR052355">
    <property type="entry name" value="CENP-V-like"/>
</dbReference>
<keyword evidence="2" id="KW-0479">Metal-binding</keyword>
<dbReference type="Pfam" id="PF04828">
    <property type="entry name" value="GFA"/>
    <property type="match status" value="1"/>
</dbReference>